<organism evidence="1">
    <name type="scientific">Yersinia pseudotuberculosis serotype O:3 (strain YPIII)</name>
    <dbReference type="NCBI Taxonomy" id="502800"/>
    <lineage>
        <taxon>Bacteria</taxon>
        <taxon>Pseudomonadati</taxon>
        <taxon>Pseudomonadota</taxon>
        <taxon>Gammaproteobacteria</taxon>
        <taxon>Enterobacterales</taxon>
        <taxon>Yersiniaceae</taxon>
        <taxon>Yersinia</taxon>
    </lineage>
</organism>
<accession>A0A0H3B2I6</accession>
<dbReference type="SUPFAM" id="SSF144059">
    <property type="entry name" value="ImpE-like"/>
    <property type="match status" value="1"/>
</dbReference>
<evidence type="ECO:0000313" key="1">
    <source>
        <dbReference type="EMBL" id="ACA67782.1"/>
    </source>
</evidence>
<dbReference type="Pfam" id="PF07024">
    <property type="entry name" value="ImpE"/>
    <property type="match status" value="1"/>
</dbReference>
<reference evidence="1" key="1">
    <citation type="submission" date="2008-02" db="EMBL/GenBank/DDBJ databases">
        <title>Complete sequence of Yersinia pseudotuberculosis YPIII.</title>
        <authorList>
            <consortium name="US DOE Joint Genome Institute"/>
            <person name="Challacombe J.F."/>
            <person name="Bruce D."/>
            <person name="Detter J.C."/>
            <person name="Green L."/>
            <person name="Land M."/>
            <person name="Munk C."/>
            <person name="Lindler L.E."/>
            <person name="Nikolich M.P."/>
            <person name="Brettin T."/>
        </authorList>
    </citation>
    <scope>NUCLEOTIDE SEQUENCE</scope>
    <source>
        <strain evidence="1">YPIII</strain>
    </source>
</reference>
<dbReference type="Gene3D" id="1.25.40.10">
    <property type="entry name" value="Tetratricopeptide repeat domain"/>
    <property type="match status" value="1"/>
</dbReference>
<gene>
    <name evidence="1" type="ordered locus">YPK_1489</name>
</gene>
<dbReference type="PATRIC" id="fig|502800.11.peg.2127"/>
<dbReference type="RefSeq" id="WP_012303911.1">
    <property type="nucleotide sequence ID" value="NZ_CP009792.1"/>
</dbReference>
<dbReference type="AlphaFoldDB" id="A0A0H3B2I6"/>
<dbReference type="InterPro" id="IPR011990">
    <property type="entry name" value="TPR-like_helical_dom_sf"/>
</dbReference>
<dbReference type="EMBL" id="CP000950">
    <property type="protein sequence ID" value="ACA67782.1"/>
    <property type="molecule type" value="Genomic_DNA"/>
</dbReference>
<dbReference type="KEGG" id="ypy:YPK_1489"/>
<protein>
    <submittedName>
        <fullName evidence="1">Virulence protein SciE type</fullName>
    </submittedName>
</protein>
<dbReference type="PIRSF" id="PIRSF029288">
    <property type="entry name" value="SciE_ImpE"/>
    <property type="match status" value="1"/>
</dbReference>
<proteinExistence type="predicted"/>
<sequence length="268" mass="30071">MNTTNLTELLKSASLTEMLADVIATIKAKPTDTDTRELLFKLYCIDGSWQKALLQLETLTQLLPEFTKQAELYKNLILSEKMRDEVLAGKRSPGTLGNDLPEWVALLQQANQLHHDGDHQQSEALREQALQQAPESIGESAATGCFAWIADSDGRMGPVCEFISAGGYRWVPFAEIQSLTVSKPKNITDLIWAPAQVKVKDKVWYGYIPARYPLTPETDNETKLGLKTEWHQPTDSLYIGAGRKMFITDQGEHALFDIEEIVFEIDCI</sequence>
<dbReference type="InterPro" id="IPR009211">
    <property type="entry name" value="TagJ"/>
</dbReference>
<name>A0A0H3B2I6_YERPY</name>